<evidence type="ECO:0000256" key="4">
    <source>
        <dbReference type="ARBA" id="ARBA00022723"/>
    </source>
</evidence>
<dbReference type="InterPro" id="IPR011650">
    <property type="entry name" value="Peptidase_M20_dimer"/>
</dbReference>
<evidence type="ECO:0000313" key="9">
    <source>
        <dbReference type="EMBL" id="WRP15137.1"/>
    </source>
</evidence>
<comment type="similarity">
    <text evidence="3">Belongs to the peptidase M20A family.</text>
</comment>
<evidence type="ECO:0000259" key="8">
    <source>
        <dbReference type="Pfam" id="PF07687"/>
    </source>
</evidence>
<keyword evidence="6" id="KW-0862">Zinc</keyword>
<dbReference type="PANTHER" id="PTHR43808:SF32">
    <property type="entry name" value="ARGE_DAPE-RELATED DEACYLASE"/>
    <property type="match status" value="1"/>
</dbReference>
<dbReference type="Gene3D" id="3.40.630.10">
    <property type="entry name" value="Zn peptidases"/>
    <property type="match status" value="1"/>
</dbReference>
<evidence type="ECO:0000256" key="2">
    <source>
        <dbReference type="ARBA" id="ARBA00001947"/>
    </source>
</evidence>
<accession>A0ABZ1BQP4</accession>
<dbReference type="Gene3D" id="3.30.70.360">
    <property type="match status" value="1"/>
</dbReference>
<evidence type="ECO:0000256" key="5">
    <source>
        <dbReference type="ARBA" id="ARBA00022801"/>
    </source>
</evidence>
<dbReference type="InterPro" id="IPR010182">
    <property type="entry name" value="ArgE/DapE"/>
</dbReference>
<gene>
    <name evidence="9" type="ORF">VLY81_02910</name>
</gene>
<dbReference type="RefSeq" id="WP_324669527.1">
    <property type="nucleotide sequence ID" value="NZ_CP141614.1"/>
</dbReference>
<dbReference type="Pfam" id="PF01546">
    <property type="entry name" value="Peptidase_M20"/>
    <property type="match status" value="1"/>
</dbReference>
<dbReference type="InterPro" id="IPR002933">
    <property type="entry name" value="Peptidase_M20"/>
</dbReference>
<protein>
    <submittedName>
        <fullName evidence="9">M20 family metallopeptidase</fullName>
    </submittedName>
</protein>
<sequence>MQYVRGDEVIALLQEILRIRSENPPGNERDVAYHLGERLRRSGFDVSYFEPEPLRTSVVAILKGTGGGRSLILNGHIDTGPVGEGWTRDPLGGQVEDGKIYGRGAGDMKSGIAAMVGAAEAVIASGMRRRGDLILMLVADESSGGHKGTGYVVRQVKLKADMAVVCEPSGTHIAIAHRGVVWVEVEVRGKSGQAARPWSGVNAISLMGRVITALDATLPGHFAKRTHEILPSPTHSFGTIAGGIKPNVIAEACRVVIDRRTLPGESVDDVVDEIQRIAEEAIAGTGARVQSRPVMVVEPSEVPADSEPVNRCREALRAVTGMEAKLAGAGGFTDAHWLNNNLGIPTVVFGPWYLHLTGGSVSDIPDEFNYVEDVVTGTRVYAHLIADVIG</sequence>
<evidence type="ECO:0000256" key="7">
    <source>
        <dbReference type="ARBA" id="ARBA00023285"/>
    </source>
</evidence>
<evidence type="ECO:0000313" key="10">
    <source>
        <dbReference type="Proteomes" id="UP001333102"/>
    </source>
</evidence>
<keyword evidence="10" id="KW-1185">Reference proteome</keyword>
<keyword evidence="5" id="KW-0378">Hydrolase</keyword>
<dbReference type="Pfam" id="PF07687">
    <property type="entry name" value="M20_dimer"/>
    <property type="match status" value="1"/>
</dbReference>
<comment type="cofactor">
    <cofactor evidence="2">
        <name>Zn(2+)</name>
        <dbReference type="ChEBI" id="CHEBI:29105"/>
    </cofactor>
</comment>
<name>A0ABZ1BQP4_9FIRM</name>
<evidence type="ECO:0000256" key="3">
    <source>
        <dbReference type="ARBA" id="ARBA00006247"/>
    </source>
</evidence>
<dbReference type="InterPro" id="IPR050072">
    <property type="entry name" value="Peptidase_M20A"/>
</dbReference>
<dbReference type="SUPFAM" id="SSF55031">
    <property type="entry name" value="Bacterial exopeptidase dimerisation domain"/>
    <property type="match status" value="1"/>
</dbReference>
<feature type="domain" description="Peptidase M20 dimerisation" evidence="8">
    <location>
        <begin position="175"/>
        <end position="281"/>
    </location>
</feature>
<dbReference type="CDD" id="cd08659">
    <property type="entry name" value="M20_ArgE_DapE-like"/>
    <property type="match status" value="1"/>
</dbReference>
<keyword evidence="4" id="KW-0479">Metal-binding</keyword>
<dbReference type="SUPFAM" id="SSF53187">
    <property type="entry name" value="Zn-dependent exopeptidases"/>
    <property type="match status" value="1"/>
</dbReference>
<dbReference type="Proteomes" id="UP001333102">
    <property type="component" value="Chromosome"/>
</dbReference>
<organism evidence="9 10">
    <name type="scientific">Geochorda subterranea</name>
    <dbReference type="NCBI Taxonomy" id="3109564"/>
    <lineage>
        <taxon>Bacteria</taxon>
        <taxon>Bacillati</taxon>
        <taxon>Bacillota</taxon>
        <taxon>Limnochordia</taxon>
        <taxon>Limnochordales</taxon>
        <taxon>Geochordaceae</taxon>
        <taxon>Geochorda</taxon>
    </lineage>
</organism>
<dbReference type="InterPro" id="IPR036264">
    <property type="entry name" value="Bact_exopeptidase_dim_dom"/>
</dbReference>
<keyword evidence="7" id="KW-0170">Cobalt</keyword>
<evidence type="ECO:0000256" key="1">
    <source>
        <dbReference type="ARBA" id="ARBA00001941"/>
    </source>
</evidence>
<comment type="cofactor">
    <cofactor evidence="1">
        <name>Co(2+)</name>
        <dbReference type="ChEBI" id="CHEBI:48828"/>
    </cofactor>
</comment>
<dbReference type="EMBL" id="CP141614">
    <property type="protein sequence ID" value="WRP15137.1"/>
    <property type="molecule type" value="Genomic_DNA"/>
</dbReference>
<proteinExistence type="inferred from homology"/>
<reference evidence="10" key="1">
    <citation type="submission" date="2023-12" db="EMBL/GenBank/DDBJ databases">
        <title>Novel isolates from deep terrestrial aquifers shed light on the physiology and ecology of the class Limnochordia.</title>
        <authorList>
            <person name="Karnachuk O.V."/>
            <person name="Lukina A.P."/>
            <person name="Avakyan M.R."/>
            <person name="Kadnikov V."/>
            <person name="Begmatov S."/>
            <person name="Beletsky A.V."/>
            <person name="Mardanov A.V."/>
            <person name="Ravin N.V."/>
        </authorList>
    </citation>
    <scope>NUCLEOTIDE SEQUENCE [LARGE SCALE GENOMIC DNA]</scope>
    <source>
        <strain evidence="10">LN</strain>
    </source>
</reference>
<dbReference type="NCBIfam" id="TIGR01910">
    <property type="entry name" value="DapE-ArgE"/>
    <property type="match status" value="1"/>
</dbReference>
<evidence type="ECO:0000256" key="6">
    <source>
        <dbReference type="ARBA" id="ARBA00022833"/>
    </source>
</evidence>
<dbReference type="PANTHER" id="PTHR43808">
    <property type="entry name" value="ACETYLORNITHINE DEACETYLASE"/>
    <property type="match status" value="1"/>
</dbReference>